<dbReference type="InterPro" id="IPR003710">
    <property type="entry name" value="ApbA"/>
</dbReference>
<keyword evidence="6 10" id="KW-0521">NADP</keyword>
<dbReference type="InterPro" id="IPR013752">
    <property type="entry name" value="KPA_reductase"/>
</dbReference>
<evidence type="ECO:0000313" key="14">
    <source>
        <dbReference type="Proteomes" id="UP000730739"/>
    </source>
</evidence>
<dbReference type="EMBL" id="JAGILA010000002">
    <property type="protein sequence ID" value="MBP2235298.1"/>
    <property type="molecule type" value="Genomic_DNA"/>
</dbReference>
<comment type="caution">
    <text evidence="13">The sequence shown here is derived from an EMBL/GenBank/DDBJ whole genome shotgun (WGS) entry which is preliminary data.</text>
</comment>
<dbReference type="Pfam" id="PF02558">
    <property type="entry name" value="ApbA"/>
    <property type="match status" value="1"/>
</dbReference>
<dbReference type="Proteomes" id="UP000730739">
    <property type="component" value="Unassembled WGS sequence"/>
</dbReference>
<comment type="similarity">
    <text evidence="2 10">Belongs to the ketopantoate reductase family.</text>
</comment>
<comment type="pathway">
    <text evidence="1 10">Cofactor biosynthesis; (R)-pantothenate biosynthesis; (R)-pantoate from 3-methyl-2-oxobutanoate: step 2/2.</text>
</comment>
<evidence type="ECO:0000256" key="10">
    <source>
        <dbReference type="RuleBase" id="RU362068"/>
    </source>
</evidence>
<evidence type="ECO:0000256" key="5">
    <source>
        <dbReference type="ARBA" id="ARBA00022655"/>
    </source>
</evidence>
<comment type="catalytic activity">
    <reaction evidence="9 10">
        <text>(R)-pantoate + NADP(+) = 2-dehydropantoate + NADPH + H(+)</text>
        <dbReference type="Rhea" id="RHEA:16233"/>
        <dbReference type="ChEBI" id="CHEBI:11561"/>
        <dbReference type="ChEBI" id="CHEBI:15378"/>
        <dbReference type="ChEBI" id="CHEBI:15980"/>
        <dbReference type="ChEBI" id="CHEBI:57783"/>
        <dbReference type="ChEBI" id="CHEBI:58349"/>
        <dbReference type="EC" id="1.1.1.169"/>
    </reaction>
</comment>
<reference evidence="13 14" key="1">
    <citation type="submission" date="2021-03" db="EMBL/GenBank/DDBJ databases">
        <title>Genomic Encyclopedia of Type Strains, Phase IV (KMG-IV): sequencing the most valuable type-strain genomes for metagenomic binning, comparative biology and taxonomic classification.</title>
        <authorList>
            <person name="Goeker M."/>
        </authorList>
    </citation>
    <scope>NUCLEOTIDE SEQUENCE [LARGE SCALE GENOMIC DNA]</scope>
    <source>
        <strain evidence="13 14">DSM 13372</strain>
    </source>
</reference>
<evidence type="ECO:0000313" key="13">
    <source>
        <dbReference type="EMBL" id="MBP2235298.1"/>
    </source>
</evidence>
<evidence type="ECO:0000256" key="7">
    <source>
        <dbReference type="ARBA" id="ARBA00023002"/>
    </source>
</evidence>
<dbReference type="SUPFAM" id="SSF48179">
    <property type="entry name" value="6-phosphogluconate dehydrogenase C-terminal domain-like"/>
    <property type="match status" value="1"/>
</dbReference>
<evidence type="ECO:0000256" key="2">
    <source>
        <dbReference type="ARBA" id="ARBA00007870"/>
    </source>
</evidence>
<comment type="function">
    <text evidence="10">Catalyzes the NADPH-dependent reduction of ketopantoate into pantoic acid.</text>
</comment>
<evidence type="ECO:0000259" key="12">
    <source>
        <dbReference type="Pfam" id="PF08546"/>
    </source>
</evidence>
<evidence type="ECO:0000256" key="4">
    <source>
        <dbReference type="ARBA" id="ARBA00019465"/>
    </source>
</evidence>
<gene>
    <name evidence="13" type="ORF">J2Z31_001790</name>
</gene>
<proteinExistence type="inferred from homology"/>
<dbReference type="GO" id="GO:0008677">
    <property type="term" value="F:2-dehydropantoate 2-reductase activity"/>
    <property type="evidence" value="ECO:0007669"/>
    <property type="project" value="UniProtKB-EC"/>
</dbReference>
<protein>
    <recommendedName>
        <fullName evidence="4 10">2-dehydropantoate 2-reductase</fullName>
        <ecNumber evidence="3 10">1.1.1.169</ecNumber>
    </recommendedName>
    <alternativeName>
        <fullName evidence="8 10">Ketopantoate reductase</fullName>
    </alternativeName>
</protein>
<organism evidence="13 14">
    <name type="scientific">Sinorhizobium kostiense</name>
    <dbReference type="NCBI Taxonomy" id="76747"/>
    <lineage>
        <taxon>Bacteria</taxon>
        <taxon>Pseudomonadati</taxon>
        <taxon>Pseudomonadota</taxon>
        <taxon>Alphaproteobacteria</taxon>
        <taxon>Hyphomicrobiales</taxon>
        <taxon>Rhizobiaceae</taxon>
        <taxon>Sinorhizobium/Ensifer group</taxon>
        <taxon>Sinorhizobium</taxon>
    </lineage>
</organism>
<evidence type="ECO:0000256" key="9">
    <source>
        <dbReference type="ARBA" id="ARBA00048793"/>
    </source>
</evidence>
<keyword evidence="14" id="KW-1185">Reference proteome</keyword>
<dbReference type="InterPro" id="IPR013328">
    <property type="entry name" value="6PGD_dom2"/>
</dbReference>
<keyword evidence="7 10" id="KW-0560">Oxidoreductase</keyword>
<dbReference type="PANTHER" id="PTHR21708:SF26">
    <property type="entry name" value="2-DEHYDROPANTOATE 2-REDUCTASE"/>
    <property type="match status" value="1"/>
</dbReference>
<dbReference type="EC" id="1.1.1.169" evidence="3 10"/>
<evidence type="ECO:0000256" key="6">
    <source>
        <dbReference type="ARBA" id="ARBA00022857"/>
    </source>
</evidence>
<name>A0ABS4QXC9_9HYPH</name>
<evidence type="ECO:0000259" key="11">
    <source>
        <dbReference type="Pfam" id="PF02558"/>
    </source>
</evidence>
<dbReference type="PANTHER" id="PTHR21708">
    <property type="entry name" value="PROBABLE 2-DEHYDROPANTOATE 2-REDUCTASE"/>
    <property type="match status" value="1"/>
</dbReference>
<dbReference type="Gene3D" id="1.10.1040.10">
    <property type="entry name" value="N-(1-d-carboxylethyl)-l-norvaline Dehydrogenase, domain 2"/>
    <property type="match status" value="1"/>
</dbReference>
<evidence type="ECO:0000256" key="1">
    <source>
        <dbReference type="ARBA" id="ARBA00004994"/>
    </source>
</evidence>
<dbReference type="Gene3D" id="3.40.50.720">
    <property type="entry name" value="NAD(P)-binding Rossmann-like Domain"/>
    <property type="match status" value="1"/>
</dbReference>
<dbReference type="Pfam" id="PF08546">
    <property type="entry name" value="ApbA_C"/>
    <property type="match status" value="1"/>
</dbReference>
<dbReference type="InterPro" id="IPR008927">
    <property type="entry name" value="6-PGluconate_DH-like_C_sf"/>
</dbReference>
<sequence>MTSEPREVGTVDLVVFAVKLYDSDSAAAAILPMVGPQTRVLTLQNGIDGIDMLSQAVPREQVVGGATYLSSFVEEPGVIRQASQMTQVLTGGSNDPVIAEFGTVCSRADGIALTVVDDIEPILWQKFVRLAAFSGGTSLMRLGIGQIMADQESRIFMEQLLGEGIAVAAAEGHSMPHDFKDETVDLFLRIAPETQASMAHDLAQGKRLELEWLSGRLHTLGVKCGISTPAHTAVYRALHPHAWGRNDVRAGG</sequence>
<dbReference type="InterPro" id="IPR013332">
    <property type="entry name" value="KPR_N"/>
</dbReference>
<evidence type="ECO:0000256" key="3">
    <source>
        <dbReference type="ARBA" id="ARBA00013014"/>
    </source>
</evidence>
<feature type="domain" description="Ketopantoate reductase C-terminal" evidence="12">
    <location>
        <begin position="118"/>
        <end position="240"/>
    </location>
</feature>
<dbReference type="NCBIfam" id="TIGR00745">
    <property type="entry name" value="apbA_panE"/>
    <property type="match status" value="1"/>
</dbReference>
<evidence type="ECO:0000256" key="8">
    <source>
        <dbReference type="ARBA" id="ARBA00032024"/>
    </source>
</evidence>
<accession>A0ABS4QXC9</accession>
<dbReference type="InterPro" id="IPR051402">
    <property type="entry name" value="KPR-Related"/>
</dbReference>
<feature type="domain" description="Ketopantoate reductase N-terminal" evidence="11">
    <location>
        <begin position="4"/>
        <end position="84"/>
    </location>
</feature>
<keyword evidence="5 10" id="KW-0566">Pantothenate biosynthesis</keyword>